<reference evidence="2 3" key="1">
    <citation type="journal article" date="2014" name="Genome Biol.">
        <title>Transcriptome and methylome profiling reveals relics of genome dominance in the mesopolyploid Brassica oleracea.</title>
        <authorList>
            <person name="Parkin I.A."/>
            <person name="Koh C."/>
            <person name="Tang H."/>
            <person name="Robinson S.J."/>
            <person name="Kagale S."/>
            <person name="Clarke W.E."/>
            <person name="Town C.D."/>
            <person name="Nixon J."/>
            <person name="Krishnakumar V."/>
            <person name="Bidwell S.L."/>
            <person name="Denoeud F."/>
            <person name="Belcram H."/>
            <person name="Links M.G."/>
            <person name="Just J."/>
            <person name="Clarke C."/>
            <person name="Bender T."/>
            <person name="Huebert T."/>
            <person name="Mason A.S."/>
            <person name="Pires J.C."/>
            <person name="Barker G."/>
            <person name="Moore J."/>
            <person name="Walley P.G."/>
            <person name="Manoli S."/>
            <person name="Batley J."/>
            <person name="Edwards D."/>
            <person name="Nelson M.N."/>
            <person name="Wang X."/>
            <person name="Paterson A.H."/>
            <person name="King G."/>
            <person name="Bancroft I."/>
            <person name="Chalhoub B."/>
            <person name="Sharpe A.G."/>
        </authorList>
    </citation>
    <scope>NUCLEOTIDE SEQUENCE</scope>
    <source>
        <strain evidence="2 3">cv. TO1000</strain>
    </source>
</reference>
<dbReference type="EnsemblPlants" id="Bo3g157220.1">
    <property type="protein sequence ID" value="Bo3g157220.1"/>
    <property type="gene ID" value="Bo3g157220"/>
</dbReference>
<feature type="compositionally biased region" description="Polar residues" evidence="1">
    <location>
        <begin position="230"/>
        <end position="242"/>
    </location>
</feature>
<name>A0A0D3BKC0_BRAOL</name>
<dbReference type="HOGENOM" id="CLU_910140_0_0_1"/>
<dbReference type="Gramene" id="Bo3g157220.1">
    <property type="protein sequence ID" value="Bo3g157220.1"/>
    <property type="gene ID" value="Bo3g157220"/>
</dbReference>
<keyword evidence="3" id="KW-1185">Reference proteome</keyword>
<evidence type="ECO:0000313" key="2">
    <source>
        <dbReference type="EnsemblPlants" id="Bo3g157220.1"/>
    </source>
</evidence>
<sequence>MTLFTASPLASVVFSVRRPIETSTDDDCLGPHGVSSGFSRLLYQKTDRNQHGRRLSRSSRRLLRIGDSLRCVVNALLVKKFMKLKSHEDTLTRDFCLSMDSFCLTLVELSTEAPPHVSSRSNRYLRLWVSQQDSILPEPYPYSSFAHVGEVASSQLPVFSTQCTETSSFCEDSPTERRERKKWIVIIDYKIKFNIHHAWEELRNDQKWSDLASSKIDGSAKKRKCEDGAQSESSQETTNLGDQPTKRPPGVKAAKGASSKRNIADHQAVSEFQTMWSIKEKDLAVKERLSKMRLLDSLISKKRATF</sequence>
<protein>
    <submittedName>
        <fullName evidence="2">Uncharacterized protein</fullName>
    </submittedName>
</protein>
<accession>A0A0D3BKC0</accession>
<feature type="region of interest" description="Disordered" evidence="1">
    <location>
        <begin position="219"/>
        <end position="264"/>
    </location>
</feature>
<evidence type="ECO:0000256" key="1">
    <source>
        <dbReference type="SAM" id="MobiDB-lite"/>
    </source>
</evidence>
<dbReference type="AlphaFoldDB" id="A0A0D3BKC0"/>
<organism evidence="2 3">
    <name type="scientific">Brassica oleracea var. oleracea</name>
    <dbReference type="NCBI Taxonomy" id="109376"/>
    <lineage>
        <taxon>Eukaryota</taxon>
        <taxon>Viridiplantae</taxon>
        <taxon>Streptophyta</taxon>
        <taxon>Embryophyta</taxon>
        <taxon>Tracheophyta</taxon>
        <taxon>Spermatophyta</taxon>
        <taxon>Magnoliopsida</taxon>
        <taxon>eudicotyledons</taxon>
        <taxon>Gunneridae</taxon>
        <taxon>Pentapetalae</taxon>
        <taxon>rosids</taxon>
        <taxon>malvids</taxon>
        <taxon>Brassicales</taxon>
        <taxon>Brassicaceae</taxon>
        <taxon>Brassiceae</taxon>
        <taxon>Brassica</taxon>
    </lineage>
</organism>
<evidence type="ECO:0000313" key="3">
    <source>
        <dbReference type="Proteomes" id="UP000032141"/>
    </source>
</evidence>
<proteinExistence type="predicted"/>
<reference evidence="2" key="2">
    <citation type="submission" date="2015-03" db="UniProtKB">
        <authorList>
            <consortium name="EnsemblPlants"/>
        </authorList>
    </citation>
    <scope>IDENTIFICATION</scope>
</reference>
<dbReference type="Proteomes" id="UP000032141">
    <property type="component" value="Chromosome C3"/>
</dbReference>